<dbReference type="PANTHER" id="PTHR47493">
    <property type="entry name" value="OS08G0520200 PROTEIN"/>
    <property type="match status" value="1"/>
</dbReference>
<feature type="repeat" description="PPR" evidence="2">
    <location>
        <begin position="190"/>
        <end position="224"/>
    </location>
</feature>
<gene>
    <name evidence="3" type="ORF">HPP92_006992</name>
</gene>
<feature type="repeat" description="PPR" evidence="2">
    <location>
        <begin position="260"/>
        <end position="294"/>
    </location>
</feature>
<dbReference type="OrthoDB" id="185373at2759"/>
<dbReference type="EMBL" id="JADCNM010000003">
    <property type="protein sequence ID" value="KAG0490129.1"/>
    <property type="molecule type" value="Genomic_DNA"/>
</dbReference>
<evidence type="ECO:0000313" key="4">
    <source>
        <dbReference type="Proteomes" id="UP000639772"/>
    </source>
</evidence>
<dbReference type="InterPro" id="IPR011990">
    <property type="entry name" value="TPR-like_helical_dom_sf"/>
</dbReference>
<evidence type="ECO:0008006" key="5">
    <source>
        <dbReference type="Google" id="ProtNLM"/>
    </source>
</evidence>
<dbReference type="Gene3D" id="1.25.40.10">
    <property type="entry name" value="Tetratricopeptide repeat domain"/>
    <property type="match status" value="2"/>
</dbReference>
<evidence type="ECO:0000256" key="2">
    <source>
        <dbReference type="PROSITE-ProRule" id="PRU00708"/>
    </source>
</evidence>
<sequence>MSPGKISAGIMKTAAPDFCVAAVIASTFFLKPRNQKSFPHLATHPLLFMNPHRLCLTAFQPTPPPLPPLSSLLVNEGKWQKTFLVDAFHEKRSLRDLLNEVSRSGSCPIHILESDGDWSFERLQTIVAFLVDVGRTTEALQVFCLWKNKDKSRSSTVNYSKILQLFCKRSLMNEAMLIIEDMEKHKVAQSIEIYNDIIHGFARIKEFEKCRTILMKMVENGISPVHETYNVLIRAYGSYGFYDDMSRCVKLMESSGCSPNEATYNVLIQEFARGGLLERMEKVYRTLLSKRMHLYSSTLVTMIEAYAEFRILDKLEKMYCKFLNSKAYMKDCLIRKIANVYIENCRFARLEEFGNDIGGRTGRSELIWCILLLSSAGLLSRKGINSIAREMEIAKVRLSTSLANIFALFYLKMNDFRALNGIFSDAIKDDAQPDVLTVSILFDACTIGYDGAYVLEKWNRKGFLEAVVEMKTDPLVISTFGKGPFMRRCEKLCTSRESKAKEKKLWRYADLMRLVLCK</sequence>
<dbReference type="InterPro" id="IPR002885">
    <property type="entry name" value="PPR_rpt"/>
</dbReference>
<evidence type="ECO:0000313" key="3">
    <source>
        <dbReference type="EMBL" id="KAG0490129.1"/>
    </source>
</evidence>
<dbReference type="PANTHER" id="PTHR47493:SF3">
    <property type="entry name" value="PENTACOTRIPEPTIDE-REPEAT REGION OF PRORP DOMAIN-CONTAINING PROTEIN"/>
    <property type="match status" value="1"/>
</dbReference>
<dbReference type="PROSITE" id="PS51375">
    <property type="entry name" value="PPR"/>
    <property type="match status" value="3"/>
</dbReference>
<dbReference type="AlphaFoldDB" id="A0A835RFF0"/>
<proteinExistence type="predicted"/>
<accession>A0A835RFF0</accession>
<dbReference type="Proteomes" id="UP000639772">
    <property type="component" value="Chromosome 3"/>
</dbReference>
<dbReference type="Pfam" id="PF01535">
    <property type="entry name" value="PPR"/>
    <property type="match status" value="2"/>
</dbReference>
<name>A0A835RFF0_VANPL</name>
<comment type="caution">
    <text evidence="3">The sequence shown here is derived from an EMBL/GenBank/DDBJ whole genome shotgun (WGS) entry which is preliminary data.</text>
</comment>
<dbReference type="NCBIfam" id="TIGR00756">
    <property type="entry name" value="PPR"/>
    <property type="match status" value="2"/>
</dbReference>
<dbReference type="Pfam" id="PF13041">
    <property type="entry name" value="PPR_2"/>
    <property type="match status" value="1"/>
</dbReference>
<protein>
    <recommendedName>
        <fullName evidence="5">Pentatricopeptide repeat-containing protein</fullName>
    </recommendedName>
</protein>
<reference evidence="3 4" key="1">
    <citation type="journal article" date="2020" name="Nat. Food">
        <title>A phased Vanilla planifolia genome enables genetic improvement of flavour and production.</title>
        <authorList>
            <person name="Hasing T."/>
            <person name="Tang H."/>
            <person name="Brym M."/>
            <person name="Khazi F."/>
            <person name="Huang T."/>
            <person name="Chambers A.H."/>
        </authorList>
    </citation>
    <scope>NUCLEOTIDE SEQUENCE [LARGE SCALE GENOMIC DNA]</scope>
    <source>
        <tissue evidence="3">Leaf</tissue>
    </source>
</reference>
<organism evidence="3 4">
    <name type="scientific">Vanilla planifolia</name>
    <name type="common">Vanilla</name>
    <dbReference type="NCBI Taxonomy" id="51239"/>
    <lineage>
        <taxon>Eukaryota</taxon>
        <taxon>Viridiplantae</taxon>
        <taxon>Streptophyta</taxon>
        <taxon>Embryophyta</taxon>
        <taxon>Tracheophyta</taxon>
        <taxon>Spermatophyta</taxon>
        <taxon>Magnoliopsida</taxon>
        <taxon>Liliopsida</taxon>
        <taxon>Asparagales</taxon>
        <taxon>Orchidaceae</taxon>
        <taxon>Vanilloideae</taxon>
        <taxon>Vanilleae</taxon>
        <taxon>Vanilla</taxon>
    </lineage>
</organism>
<evidence type="ECO:0000256" key="1">
    <source>
        <dbReference type="ARBA" id="ARBA00022737"/>
    </source>
</evidence>
<feature type="repeat" description="PPR" evidence="2">
    <location>
        <begin position="225"/>
        <end position="259"/>
    </location>
</feature>
<keyword evidence="1" id="KW-0677">Repeat</keyword>